<reference evidence="3" key="1">
    <citation type="submission" date="2023-04" db="EMBL/GenBank/DDBJ databases">
        <title>Chromosome-level genome of Chaenocephalus aceratus.</title>
        <authorList>
            <person name="Park H."/>
        </authorList>
    </citation>
    <scope>NUCLEOTIDE SEQUENCE</scope>
    <source>
        <strain evidence="3">DE</strain>
        <tissue evidence="3">Muscle</tissue>
    </source>
</reference>
<dbReference type="AlphaFoldDB" id="A0AAD9FFG3"/>
<protein>
    <submittedName>
        <fullName evidence="3">Ribosomal protein L11 methyltransferase</fullName>
    </submittedName>
</protein>
<dbReference type="GO" id="GO:0008168">
    <property type="term" value="F:methyltransferase activity"/>
    <property type="evidence" value="ECO:0007669"/>
    <property type="project" value="UniProtKB-KW"/>
</dbReference>
<feature type="region of interest" description="Disordered" evidence="1">
    <location>
        <begin position="19"/>
        <end position="52"/>
    </location>
</feature>
<dbReference type="EMBL" id="JASDAP010000007">
    <property type="protein sequence ID" value="KAK1899346.1"/>
    <property type="molecule type" value="Genomic_DNA"/>
</dbReference>
<evidence type="ECO:0000256" key="1">
    <source>
        <dbReference type="SAM" id="MobiDB-lite"/>
    </source>
</evidence>
<evidence type="ECO:0000256" key="2">
    <source>
        <dbReference type="SAM" id="SignalP"/>
    </source>
</evidence>
<comment type="caution">
    <text evidence="3">The sequence shown here is derived from an EMBL/GenBank/DDBJ whole genome shotgun (WGS) entry which is preliminary data.</text>
</comment>
<organism evidence="3 4">
    <name type="scientific">Dissostichus eleginoides</name>
    <name type="common">Patagonian toothfish</name>
    <name type="synonym">Dissostichus amissus</name>
    <dbReference type="NCBI Taxonomy" id="100907"/>
    <lineage>
        <taxon>Eukaryota</taxon>
        <taxon>Metazoa</taxon>
        <taxon>Chordata</taxon>
        <taxon>Craniata</taxon>
        <taxon>Vertebrata</taxon>
        <taxon>Euteleostomi</taxon>
        <taxon>Actinopterygii</taxon>
        <taxon>Neopterygii</taxon>
        <taxon>Teleostei</taxon>
        <taxon>Neoteleostei</taxon>
        <taxon>Acanthomorphata</taxon>
        <taxon>Eupercaria</taxon>
        <taxon>Perciformes</taxon>
        <taxon>Notothenioidei</taxon>
        <taxon>Nototheniidae</taxon>
        <taxon>Dissostichus</taxon>
    </lineage>
</organism>
<evidence type="ECO:0000313" key="3">
    <source>
        <dbReference type="EMBL" id="KAK1899346.1"/>
    </source>
</evidence>
<keyword evidence="3" id="KW-0689">Ribosomal protein</keyword>
<name>A0AAD9FFG3_DISEL</name>
<keyword evidence="4" id="KW-1185">Reference proteome</keyword>
<evidence type="ECO:0000313" key="4">
    <source>
        <dbReference type="Proteomes" id="UP001228049"/>
    </source>
</evidence>
<feature type="chain" id="PRO_5042005580" evidence="2">
    <location>
        <begin position="23"/>
        <end position="97"/>
    </location>
</feature>
<dbReference type="GO" id="GO:0032259">
    <property type="term" value="P:methylation"/>
    <property type="evidence" value="ECO:0007669"/>
    <property type="project" value="UniProtKB-KW"/>
</dbReference>
<sequence>MLRISGVLALLALGLSASHTKGTDSRVIQPGADMTPGAVLGPERANDTQRESAETELSVVLKADRVDLFVLPLARQLGVRAKSRKASKNKYCSNSLK</sequence>
<accession>A0AAD9FFG3</accession>
<keyword evidence="3" id="KW-0687">Ribonucleoprotein</keyword>
<dbReference type="Proteomes" id="UP001228049">
    <property type="component" value="Unassembled WGS sequence"/>
</dbReference>
<keyword evidence="2" id="KW-0732">Signal</keyword>
<keyword evidence="3" id="KW-0808">Transferase</keyword>
<gene>
    <name evidence="3" type="ORF">KUDE01_000138</name>
</gene>
<feature type="signal peptide" evidence="2">
    <location>
        <begin position="1"/>
        <end position="22"/>
    </location>
</feature>
<dbReference type="GO" id="GO:0005840">
    <property type="term" value="C:ribosome"/>
    <property type="evidence" value="ECO:0007669"/>
    <property type="project" value="UniProtKB-KW"/>
</dbReference>
<keyword evidence="3" id="KW-0489">Methyltransferase</keyword>
<proteinExistence type="predicted"/>